<organism evidence="1 2">
    <name type="scientific">Bacteriovorax antarcticus</name>
    <dbReference type="NCBI Taxonomy" id="3088717"/>
    <lineage>
        <taxon>Bacteria</taxon>
        <taxon>Pseudomonadati</taxon>
        <taxon>Bdellovibrionota</taxon>
        <taxon>Bacteriovoracia</taxon>
        <taxon>Bacteriovoracales</taxon>
        <taxon>Bacteriovoracaceae</taxon>
        <taxon>Bacteriovorax</taxon>
    </lineage>
</organism>
<dbReference type="Proteomes" id="UP001302274">
    <property type="component" value="Unassembled WGS sequence"/>
</dbReference>
<dbReference type="EC" id="1.-.-.-" evidence="1"/>
<reference evidence="1 2" key="1">
    <citation type="submission" date="2023-11" db="EMBL/GenBank/DDBJ databases">
        <title>A Novel Polar Bacteriovorax (B. antarcticus) Isolated from the Biocrust in Antarctica.</title>
        <authorList>
            <person name="Mun W."/>
            <person name="Choi S.Y."/>
            <person name="Mitchell R.J."/>
        </authorList>
    </citation>
    <scope>NUCLEOTIDE SEQUENCE [LARGE SCALE GENOMIC DNA]</scope>
    <source>
        <strain evidence="1 2">PP10</strain>
    </source>
</reference>
<dbReference type="InterPro" id="IPR036188">
    <property type="entry name" value="FAD/NAD-bd_sf"/>
</dbReference>
<evidence type="ECO:0000313" key="2">
    <source>
        <dbReference type="Proteomes" id="UP001302274"/>
    </source>
</evidence>
<gene>
    <name evidence="1" type="ORF">SHI21_12390</name>
</gene>
<dbReference type="RefSeq" id="WP_323576908.1">
    <property type="nucleotide sequence ID" value="NZ_JAYGJQ010000002.1"/>
</dbReference>
<proteinExistence type="predicted"/>
<sequence>MKMAIVGSGPLAILAAHHFDQIGAEVSLFQRSPLGGNLRTLMDTHPEFKITFENKETTLKEFFEKVMVPAVSDLEQYNLTKHGDVLRVHKRFLSKGEVVPGRTRLYDLFRVVFSRNPQETIVKQMEESPELFAHLGEEVIQSLHKPVESFDDFDIVIEARGFGKTPNPMGAGNSLALNENNLKDSSLLFYEKDIFTKLNLENKKTVILVGNGPTCMLALLKFNDWLLTNPGHELHWVTNEKADTSSGVKWLDQQVTAFRKEIEDRFDKAKLTYETKIREWRDLEDYVKVKVPKPIEPTPLLVVHEGYDVTSVDRLLDREGVFTTIESPDFREFATKPSDMMTLAADALCIARGVSAESLAGNSMLDTEPGFYVLNSLSIDTALEDIKKIEQDILNYFKKA</sequence>
<dbReference type="GO" id="GO:0016491">
    <property type="term" value="F:oxidoreductase activity"/>
    <property type="evidence" value="ECO:0007669"/>
    <property type="project" value="UniProtKB-KW"/>
</dbReference>
<comment type="caution">
    <text evidence="1">The sequence shown here is derived from an EMBL/GenBank/DDBJ whole genome shotgun (WGS) entry which is preliminary data.</text>
</comment>
<evidence type="ECO:0000313" key="1">
    <source>
        <dbReference type="EMBL" id="MEA9357014.1"/>
    </source>
</evidence>
<keyword evidence="2" id="KW-1185">Reference proteome</keyword>
<keyword evidence="1" id="KW-0560">Oxidoreductase</keyword>
<name>A0ABU5VXG7_9BACT</name>
<protein>
    <submittedName>
        <fullName evidence="1">FAD/NAD(P)-binding oxidoreductase</fullName>
        <ecNumber evidence="1">1.-.-.-</ecNumber>
    </submittedName>
</protein>
<dbReference type="SUPFAM" id="SSF51905">
    <property type="entry name" value="FAD/NAD(P)-binding domain"/>
    <property type="match status" value="1"/>
</dbReference>
<dbReference type="EMBL" id="JAYGJQ010000002">
    <property type="protein sequence ID" value="MEA9357014.1"/>
    <property type="molecule type" value="Genomic_DNA"/>
</dbReference>
<accession>A0ABU5VXG7</accession>